<dbReference type="Gene3D" id="3.40.30.10">
    <property type="entry name" value="Glutaredoxin"/>
    <property type="match status" value="1"/>
</dbReference>
<keyword evidence="3" id="KW-0560">Oxidoreductase</keyword>
<feature type="compositionally biased region" description="Basic and acidic residues" evidence="5">
    <location>
        <begin position="22"/>
        <end position="31"/>
    </location>
</feature>
<dbReference type="AlphaFoldDB" id="A0A1G5RS23"/>
<evidence type="ECO:0000259" key="6">
    <source>
        <dbReference type="Pfam" id="PF00578"/>
    </source>
</evidence>
<evidence type="ECO:0000256" key="2">
    <source>
        <dbReference type="ARBA" id="ARBA00022862"/>
    </source>
</evidence>
<accession>A0A1G5RS23</accession>
<dbReference type="InterPro" id="IPR000866">
    <property type="entry name" value="AhpC/TSA"/>
</dbReference>
<reference evidence="7 8" key="1">
    <citation type="submission" date="2016-10" db="EMBL/GenBank/DDBJ databases">
        <authorList>
            <person name="de Groot N.N."/>
        </authorList>
    </citation>
    <scope>NUCLEOTIDE SEQUENCE [LARGE SCALE GENOMIC DNA]</scope>
    <source>
        <strain evidence="7 8">DSM 2784</strain>
    </source>
</reference>
<evidence type="ECO:0000313" key="7">
    <source>
        <dbReference type="EMBL" id="SCZ76796.1"/>
    </source>
</evidence>
<keyword evidence="8" id="KW-1185">Reference proteome</keyword>
<dbReference type="GO" id="GO:0033554">
    <property type="term" value="P:cellular response to stress"/>
    <property type="evidence" value="ECO:0007669"/>
    <property type="project" value="TreeGrafter"/>
</dbReference>
<dbReference type="OrthoDB" id="9812811at2"/>
<dbReference type="GO" id="GO:0005829">
    <property type="term" value="C:cytosol"/>
    <property type="evidence" value="ECO:0007669"/>
    <property type="project" value="TreeGrafter"/>
</dbReference>
<dbReference type="EMBL" id="FMWL01000002">
    <property type="protein sequence ID" value="SCZ76796.1"/>
    <property type="molecule type" value="Genomic_DNA"/>
</dbReference>
<dbReference type="SUPFAM" id="SSF52833">
    <property type="entry name" value="Thioredoxin-like"/>
    <property type="match status" value="1"/>
</dbReference>
<dbReference type="Proteomes" id="UP000199208">
    <property type="component" value="Unassembled WGS sequence"/>
</dbReference>
<keyword evidence="4" id="KW-0676">Redox-active center</keyword>
<organism evidence="7 8">
    <name type="scientific">Acidaminobacter hydrogenoformans DSM 2784</name>
    <dbReference type="NCBI Taxonomy" id="1120920"/>
    <lineage>
        <taxon>Bacteria</taxon>
        <taxon>Bacillati</taxon>
        <taxon>Bacillota</taxon>
        <taxon>Clostridia</taxon>
        <taxon>Peptostreptococcales</taxon>
        <taxon>Acidaminobacteraceae</taxon>
        <taxon>Acidaminobacter</taxon>
    </lineage>
</organism>
<protein>
    <submittedName>
        <fullName evidence="7">AhpC/TSA family protein</fullName>
    </submittedName>
</protein>
<evidence type="ECO:0000256" key="5">
    <source>
        <dbReference type="SAM" id="MobiDB-lite"/>
    </source>
</evidence>
<gene>
    <name evidence="7" type="ORF">SAMN03080599_00412</name>
</gene>
<dbReference type="GO" id="GO:0006979">
    <property type="term" value="P:response to oxidative stress"/>
    <property type="evidence" value="ECO:0007669"/>
    <property type="project" value="TreeGrafter"/>
</dbReference>
<dbReference type="STRING" id="1120920.SAMN03080599_00412"/>
<name>A0A1G5RS23_9FIRM</name>
<keyword evidence="2" id="KW-0049">Antioxidant</keyword>
<feature type="region of interest" description="Disordered" evidence="5">
    <location>
        <begin position="1"/>
        <end position="31"/>
    </location>
</feature>
<evidence type="ECO:0000256" key="3">
    <source>
        <dbReference type="ARBA" id="ARBA00023002"/>
    </source>
</evidence>
<proteinExistence type="predicted"/>
<dbReference type="GO" id="GO:0008379">
    <property type="term" value="F:thioredoxin peroxidase activity"/>
    <property type="evidence" value="ECO:0007669"/>
    <property type="project" value="TreeGrafter"/>
</dbReference>
<dbReference type="GO" id="GO:0045454">
    <property type="term" value="P:cell redox homeostasis"/>
    <property type="evidence" value="ECO:0007669"/>
    <property type="project" value="TreeGrafter"/>
</dbReference>
<evidence type="ECO:0000256" key="1">
    <source>
        <dbReference type="ARBA" id="ARBA00022559"/>
    </source>
</evidence>
<dbReference type="Pfam" id="PF00578">
    <property type="entry name" value="AhpC-TSA"/>
    <property type="match status" value="1"/>
</dbReference>
<feature type="domain" description="Alkyl hydroperoxide reductase subunit C/ Thiol specific antioxidant" evidence="6">
    <location>
        <begin position="41"/>
        <end position="83"/>
    </location>
</feature>
<dbReference type="GO" id="GO:0042744">
    <property type="term" value="P:hydrogen peroxide catabolic process"/>
    <property type="evidence" value="ECO:0007669"/>
    <property type="project" value="TreeGrafter"/>
</dbReference>
<dbReference type="InterPro" id="IPR036249">
    <property type="entry name" value="Thioredoxin-like_sf"/>
</dbReference>
<sequence length="83" mass="9311">MPTPFKAGCQRPAGTTLAATTEETKAPEMDKKEDKQFMIKVGAPAPDFELPGYLNGEFSNYKLSEYKGKWVFVCFYPGDFTFV</sequence>
<keyword evidence="1" id="KW-0575">Peroxidase</keyword>
<dbReference type="PANTHER" id="PTHR10681:SF171">
    <property type="entry name" value="PEROXIREDOXIN 4"/>
    <property type="match status" value="1"/>
</dbReference>
<dbReference type="PANTHER" id="PTHR10681">
    <property type="entry name" value="THIOREDOXIN PEROXIDASE"/>
    <property type="match status" value="1"/>
</dbReference>
<dbReference type="InterPro" id="IPR050217">
    <property type="entry name" value="Peroxiredoxin"/>
</dbReference>
<evidence type="ECO:0000256" key="4">
    <source>
        <dbReference type="ARBA" id="ARBA00023284"/>
    </source>
</evidence>
<evidence type="ECO:0000313" key="8">
    <source>
        <dbReference type="Proteomes" id="UP000199208"/>
    </source>
</evidence>